<dbReference type="PATRIC" id="fig|1550241.5.peg.827"/>
<dbReference type="SUPFAM" id="SSF52540">
    <property type="entry name" value="P-loop containing nucleoside triphosphate hydrolases"/>
    <property type="match status" value="1"/>
</dbReference>
<feature type="domain" description="ABC transporter" evidence="3">
    <location>
        <begin position="4"/>
        <end position="233"/>
    </location>
</feature>
<dbReference type="Proteomes" id="UP000067434">
    <property type="component" value="Chromosome"/>
</dbReference>
<dbReference type="Gene3D" id="3.40.50.300">
    <property type="entry name" value="P-loop containing nucleotide triphosphate hydrolases"/>
    <property type="match status" value="1"/>
</dbReference>
<dbReference type="GO" id="GO:0016887">
    <property type="term" value="F:ATP hydrolysis activity"/>
    <property type="evidence" value="ECO:0007669"/>
    <property type="project" value="InterPro"/>
</dbReference>
<keyword evidence="5" id="KW-1185">Reference proteome</keyword>
<evidence type="ECO:0000313" key="5">
    <source>
        <dbReference type="Proteomes" id="UP000067434"/>
    </source>
</evidence>
<dbReference type="InterPro" id="IPR003439">
    <property type="entry name" value="ABC_transporter-like_ATP-bd"/>
</dbReference>
<dbReference type="PROSITE" id="PS50893">
    <property type="entry name" value="ABC_TRANSPORTER_2"/>
    <property type="match status" value="1"/>
</dbReference>
<dbReference type="GO" id="GO:0005524">
    <property type="term" value="F:ATP binding"/>
    <property type="evidence" value="ECO:0007669"/>
    <property type="project" value="UniProtKB-KW"/>
</dbReference>
<dbReference type="Pfam" id="PF00005">
    <property type="entry name" value="ABC_tran"/>
    <property type="match status" value="1"/>
</dbReference>
<organism evidence="4 5">
    <name type="scientific">Infirmifilum uzonense</name>
    <dbReference type="NCBI Taxonomy" id="1550241"/>
    <lineage>
        <taxon>Archaea</taxon>
        <taxon>Thermoproteota</taxon>
        <taxon>Thermoprotei</taxon>
        <taxon>Thermofilales</taxon>
        <taxon>Thermofilaceae</taxon>
        <taxon>Infirmifilum</taxon>
    </lineage>
</organism>
<proteinExistence type="predicted"/>
<evidence type="ECO:0000313" key="4">
    <source>
        <dbReference type="EMBL" id="AKG38595.1"/>
    </source>
</evidence>
<reference evidence="4 5" key="1">
    <citation type="journal article" date="2015" name="Stand. Genomic Sci.">
        <title>Complete genome sequence of and proposal of Thermofilum uzonense sp. nov. a novel hyperthermophilic crenarchaeon and emended description of the genus Thermofilum.</title>
        <authorList>
            <person name="Toshchakov S.V."/>
            <person name="Korzhenkov A.A."/>
            <person name="Samarov N.I."/>
            <person name="Mazunin I.O."/>
            <person name="Mozhey O.I."/>
            <person name="Shmyr I.S."/>
            <person name="Derbikova K.S."/>
            <person name="Taranov E.A."/>
            <person name="Dominova I.N."/>
            <person name="Bonch-Osmolovskaya E.A."/>
            <person name="Patrushev M.V."/>
            <person name="Podosokorskaya O.A."/>
            <person name="Kublanov I.V."/>
        </authorList>
    </citation>
    <scope>NUCLEOTIDE SEQUENCE [LARGE SCALE GENOMIC DNA]</scope>
    <source>
        <strain evidence="4 5">1807-2</strain>
    </source>
</reference>
<evidence type="ECO:0000259" key="3">
    <source>
        <dbReference type="PROSITE" id="PS50893"/>
    </source>
</evidence>
<dbReference type="PROSITE" id="PS00211">
    <property type="entry name" value="ABC_TRANSPORTER_1"/>
    <property type="match status" value="1"/>
</dbReference>
<evidence type="ECO:0000256" key="2">
    <source>
        <dbReference type="ARBA" id="ARBA00022840"/>
    </source>
</evidence>
<dbReference type="EMBL" id="CP009961">
    <property type="protein sequence ID" value="AKG38595.1"/>
    <property type="molecule type" value="Genomic_DNA"/>
</dbReference>
<dbReference type="STRING" id="1550241.MA03_03880"/>
<dbReference type="PANTHER" id="PTHR43613:SF1">
    <property type="entry name" value="ABC TRANSPORTER, ATP-BINDING PROTEIN"/>
    <property type="match status" value="1"/>
</dbReference>
<dbReference type="InterPro" id="IPR027417">
    <property type="entry name" value="P-loop_NTPase"/>
</dbReference>
<protein>
    <submittedName>
        <fullName evidence="4">Multidrug ABC transporter ATP-binding protein</fullName>
    </submittedName>
</protein>
<dbReference type="AlphaFoldDB" id="A0A0F7FH93"/>
<name>A0A0F7FH93_9CREN</name>
<dbReference type="CDD" id="cd03230">
    <property type="entry name" value="ABC_DR_subfamily_A"/>
    <property type="match status" value="1"/>
</dbReference>
<dbReference type="OrthoDB" id="87732at2157"/>
<dbReference type="HOGENOM" id="CLU_000604_1_2_2"/>
<accession>A0A0F7FH93</accession>
<dbReference type="InterPro" id="IPR017871">
    <property type="entry name" value="ABC_transporter-like_CS"/>
</dbReference>
<sequence>MHAVLVKGLVKDYGSFRALNGISFEVQEGEVFGLIGPNGAGKTTTFRILAGLLQPTSGEVLVLGEKPGTLKVKRQIAYLPEDAGSYRNLTGYEFLRLVAELYYGRTREAEEAVELGIKISGLGEKIHEKMKTYSKGMKRRVQVARVLMLRPKLAIMDEPTAGLDVIQAKEIRDLIKENAKSFGVTILLSSHNMLEVEDVCSRVAMLNKGLIIEEGPVKELISKHGVRNLEEVFFKLAGGVT</sequence>
<dbReference type="SMART" id="SM00382">
    <property type="entry name" value="AAA"/>
    <property type="match status" value="1"/>
</dbReference>
<keyword evidence="1" id="KW-0547">Nucleotide-binding</keyword>
<dbReference type="InterPro" id="IPR003593">
    <property type="entry name" value="AAA+_ATPase"/>
</dbReference>
<keyword evidence="2 4" id="KW-0067">ATP-binding</keyword>
<gene>
    <name evidence="4" type="ORF">MA03_03880</name>
</gene>
<dbReference type="RefSeq" id="WP_052884020.1">
    <property type="nucleotide sequence ID" value="NZ_CP009961.1"/>
</dbReference>
<dbReference type="KEGG" id="thf:MA03_03880"/>
<dbReference type="PANTHER" id="PTHR43613">
    <property type="entry name" value="ABC TRANSPORTER, ATP-BINDING PROTEIN"/>
    <property type="match status" value="1"/>
</dbReference>
<dbReference type="GeneID" id="25401341"/>
<evidence type="ECO:0000256" key="1">
    <source>
        <dbReference type="ARBA" id="ARBA00022741"/>
    </source>
</evidence>